<feature type="compositionally biased region" description="Low complexity" evidence="1">
    <location>
        <begin position="17"/>
        <end position="31"/>
    </location>
</feature>
<protein>
    <submittedName>
        <fullName evidence="2">Uncharacterized protein</fullName>
    </submittedName>
</protein>
<sequence length="91" mass="9298">MSIAKVRGGGNVDCPHTSKSTDSKPPTSRSTAHGAAPMAQRDAAAHSNKAPYQAAPLAHRDCGEEYGVSGGGKTKPPCTDSSPPNSKKPPM</sequence>
<dbReference type="Proteomes" id="UP000033647">
    <property type="component" value="Unassembled WGS sequence"/>
</dbReference>
<dbReference type="EMBL" id="LAFY01004242">
    <property type="protein sequence ID" value="KJX93625.1"/>
    <property type="molecule type" value="Genomic_DNA"/>
</dbReference>
<comment type="caution">
    <text evidence="2">The sequence shown here is derived from an EMBL/GenBank/DDBJ whole genome shotgun (WGS) entry which is preliminary data.</text>
</comment>
<gene>
    <name evidence="2" type="ORF">TI39_contig4283g00006</name>
</gene>
<feature type="region of interest" description="Disordered" evidence="1">
    <location>
        <begin position="1"/>
        <end position="91"/>
    </location>
</feature>
<dbReference type="AlphaFoldDB" id="A0A0F4GBQ9"/>
<proteinExistence type="predicted"/>
<evidence type="ECO:0000256" key="1">
    <source>
        <dbReference type="SAM" id="MobiDB-lite"/>
    </source>
</evidence>
<reference evidence="2 3" key="1">
    <citation type="submission" date="2015-03" db="EMBL/GenBank/DDBJ databases">
        <title>RNA-seq based gene annotation and comparative genomics of four Zymoseptoria species reveal species-specific pathogenicity related genes and transposable element activity.</title>
        <authorList>
            <person name="Grandaubert J."/>
            <person name="Bhattacharyya A."/>
            <person name="Stukenbrock E.H."/>
        </authorList>
    </citation>
    <scope>NUCLEOTIDE SEQUENCE [LARGE SCALE GENOMIC DNA]</scope>
    <source>
        <strain evidence="2 3">Zb18110</strain>
    </source>
</reference>
<keyword evidence="3" id="KW-1185">Reference proteome</keyword>
<evidence type="ECO:0000313" key="2">
    <source>
        <dbReference type="EMBL" id="KJX93625.1"/>
    </source>
</evidence>
<accession>A0A0F4GBQ9</accession>
<organism evidence="2 3">
    <name type="scientific">Zymoseptoria brevis</name>
    <dbReference type="NCBI Taxonomy" id="1047168"/>
    <lineage>
        <taxon>Eukaryota</taxon>
        <taxon>Fungi</taxon>
        <taxon>Dikarya</taxon>
        <taxon>Ascomycota</taxon>
        <taxon>Pezizomycotina</taxon>
        <taxon>Dothideomycetes</taxon>
        <taxon>Dothideomycetidae</taxon>
        <taxon>Mycosphaerellales</taxon>
        <taxon>Mycosphaerellaceae</taxon>
        <taxon>Zymoseptoria</taxon>
    </lineage>
</organism>
<name>A0A0F4GBQ9_9PEZI</name>
<evidence type="ECO:0000313" key="3">
    <source>
        <dbReference type="Proteomes" id="UP000033647"/>
    </source>
</evidence>